<name>A0ABV8KZ21_9ACTN</name>
<organism evidence="2 3">
    <name type="scientific">Micromonospora zhanjiangensis</name>
    <dbReference type="NCBI Taxonomy" id="1522057"/>
    <lineage>
        <taxon>Bacteria</taxon>
        <taxon>Bacillati</taxon>
        <taxon>Actinomycetota</taxon>
        <taxon>Actinomycetes</taxon>
        <taxon>Micromonosporales</taxon>
        <taxon>Micromonosporaceae</taxon>
        <taxon>Micromonospora</taxon>
    </lineage>
</organism>
<evidence type="ECO:0000313" key="3">
    <source>
        <dbReference type="Proteomes" id="UP001595868"/>
    </source>
</evidence>
<protein>
    <submittedName>
        <fullName evidence="2">Uncharacterized protein</fullName>
    </submittedName>
</protein>
<reference evidence="3" key="1">
    <citation type="journal article" date="2019" name="Int. J. Syst. Evol. Microbiol.">
        <title>The Global Catalogue of Microorganisms (GCM) 10K type strain sequencing project: providing services to taxonomists for standard genome sequencing and annotation.</title>
        <authorList>
            <consortium name="The Broad Institute Genomics Platform"/>
            <consortium name="The Broad Institute Genome Sequencing Center for Infectious Disease"/>
            <person name="Wu L."/>
            <person name="Ma J."/>
        </authorList>
    </citation>
    <scope>NUCLEOTIDE SEQUENCE [LARGE SCALE GENOMIC DNA]</scope>
    <source>
        <strain evidence="3">2902at01</strain>
    </source>
</reference>
<evidence type="ECO:0000256" key="1">
    <source>
        <dbReference type="SAM" id="MobiDB-lite"/>
    </source>
</evidence>
<accession>A0ABV8KZ21</accession>
<comment type="caution">
    <text evidence="2">The sequence shown here is derived from an EMBL/GenBank/DDBJ whole genome shotgun (WGS) entry which is preliminary data.</text>
</comment>
<proteinExistence type="predicted"/>
<gene>
    <name evidence="2" type="ORF">ACFOX0_33275</name>
</gene>
<keyword evidence="3" id="KW-1185">Reference proteome</keyword>
<feature type="non-terminal residue" evidence="2">
    <location>
        <position position="1"/>
    </location>
</feature>
<sequence>YLATAAASIHDTRDPGHTTRRSPTVTSTALGSNYQWSFENASCHAVAVLVRRVEQSTVSLLTR</sequence>
<evidence type="ECO:0000313" key="2">
    <source>
        <dbReference type="EMBL" id="MFC4110771.1"/>
    </source>
</evidence>
<dbReference type="RefSeq" id="WP_377553510.1">
    <property type="nucleotide sequence ID" value="NZ_JBHSBN010000059.1"/>
</dbReference>
<dbReference type="Proteomes" id="UP001595868">
    <property type="component" value="Unassembled WGS sequence"/>
</dbReference>
<dbReference type="EMBL" id="JBHSBN010000059">
    <property type="protein sequence ID" value="MFC4110771.1"/>
    <property type="molecule type" value="Genomic_DNA"/>
</dbReference>
<feature type="region of interest" description="Disordered" evidence="1">
    <location>
        <begin position="1"/>
        <end position="26"/>
    </location>
</feature>